<organism evidence="8 9">
    <name type="scientific">Aspergillus saccharolyticus JOP 1030-1</name>
    <dbReference type="NCBI Taxonomy" id="1450539"/>
    <lineage>
        <taxon>Eukaryota</taxon>
        <taxon>Fungi</taxon>
        <taxon>Dikarya</taxon>
        <taxon>Ascomycota</taxon>
        <taxon>Pezizomycotina</taxon>
        <taxon>Eurotiomycetes</taxon>
        <taxon>Eurotiomycetidae</taxon>
        <taxon>Eurotiales</taxon>
        <taxon>Aspergillaceae</taxon>
        <taxon>Aspergillus</taxon>
        <taxon>Aspergillus subgen. Circumdati</taxon>
    </lineage>
</organism>
<dbReference type="PANTHER" id="PTHR36206">
    <property type="entry name" value="ASPERCRYPTIN BIOSYNTHESIS CLUSTER-SPECIFIC TRANSCRIPTION REGULATOR ATNN-RELATED"/>
    <property type="match status" value="1"/>
</dbReference>
<feature type="non-terminal residue" evidence="8">
    <location>
        <position position="1"/>
    </location>
</feature>
<evidence type="ECO:0000256" key="4">
    <source>
        <dbReference type="ARBA" id="ARBA00023125"/>
    </source>
</evidence>
<dbReference type="EMBL" id="KZ821225">
    <property type="protein sequence ID" value="PYH47166.1"/>
    <property type="molecule type" value="Genomic_DNA"/>
</dbReference>
<keyword evidence="9" id="KW-1185">Reference proteome</keyword>
<dbReference type="SMART" id="SM00066">
    <property type="entry name" value="GAL4"/>
    <property type="match status" value="1"/>
</dbReference>
<evidence type="ECO:0000259" key="7">
    <source>
        <dbReference type="PROSITE" id="PS50048"/>
    </source>
</evidence>
<gene>
    <name evidence="8" type="ORF">BP01DRAFT_261331</name>
</gene>
<evidence type="ECO:0000256" key="3">
    <source>
        <dbReference type="ARBA" id="ARBA00023015"/>
    </source>
</evidence>
<accession>A0A318ZHX8</accession>
<protein>
    <recommendedName>
        <fullName evidence="7">Zn(2)-C6 fungal-type domain-containing protein</fullName>
    </recommendedName>
</protein>
<evidence type="ECO:0000256" key="1">
    <source>
        <dbReference type="ARBA" id="ARBA00022723"/>
    </source>
</evidence>
<reference evidence="8 9" key="1">
    <citation type="submission" date="2016-12" db="EMBL/GenBank/DDBJ databases">
        <title>The genomes of Aspergillus section Nigri reveals drivers in fungal speciation.</title>
        <authorList>
            <consortium name="DOE Joint Genome Institute"/>
            <person name="Vesth T.C."/>
            <person name="Nybo J."/>
            <person name="Theobald S."/>
            <person name="Brandl J."/>
            <person name="Frisvad J.C."/>
            <person name="Nielsen K.F."/>
            <person name="Lyhne E.K."/>
            <person name="Kogle M.E."/>
            <person name="Kuo A."/>
            <person name="Riley R."/>
            <person name="Clum A."/>
            <person name="Nolan M."/>
            <person name="Lipzen A."/>
            <person name="Salamov A."/>
            <person name="Henrissat B."/>
            <person name="Wiebenga A."/>
            <person name="De Vries R.P."/>
            <person name="Grigoriev I.V."/>
            <person name="Mortensen U.H."/>
            <person name="Andersen M.R."/>
            <person name="Baker S.E."/>
        </authorList>
    </citation>
    <scope>NUCLEOTIDE SEQUENCE [LARGE SCALE GENOMIC DNA]</scope>
    <source>
        <strain evidence="8 9">JOP 1030-1</strain>
    </source>
</reference>
<dbReference type="GO" id="GO:0009893">
    <property type="term" value="P:positive regulation of metabolic process"/>
    <property type="evidence" value="ECO:0007669"/>
    <property type="project" value="UniProtKB-ARBA"/>
</dbReference>
<name>A0A318ZHX8_9EURO</name>
<dbReference type="GO" id="GO:0003677">
    <property type="term" value="F:DNA binding"/>
    <property type="evidence" value="ECO:0007669"/>
    <property type="project" value="UniProtKB-KW"/>
</dbReference>
<evidence type="ECO:0000256" key="5">
    <source>
        <dbReference type="ARBA" id="ARBA00023163"/>
    </source>
</evidence>
<dbReference type="OrthoDB" id="3172332at2759"/>
<dbReference type="CDD" id="cd00067">
    <property type="entry name" value="GAL4"/>
    <property type="match status" value="1"/>
</dbReference>
<dbReference type="AlphaFoldDB" id="A0A318ZHX8"/>
<proteinExistence type="predicted"/>
<dbReference type="InterPro" id="IPR001138">
    <property type="entry name" value="Zn2Cys6_DnaBD"/>
</dbReference>
<evidence type="ECO:0000313" key="9">
    <source>
        <dbReference type="Proteomes" id="UP000248349"/>
    </source>
</evidence>
<dbReference type="RefSeq" id="XP_025433148.1">
    <property type="nucleotide sequence ID" value="XM_025571300.1"/>
</dbReference>
<evidence type="ECO:0000313" key="8">
    <source>
        <dbReference type="EMBL" id="PYH47166.1"/>
    </source>
</evidence>
<dbReference type="Gene3D" id="4.10.240.10">
    <property type="entry name" value="Zn(2)-C6 fungal-type DNA-binding domain"/>
    <property type="match status" value="1"/>
</dbReference>
<sequence length="458" mass="52327">PARKRHARGIRSRTGCRTCRIRRIKCDESPEKCRNCTSTGRLCDGYELYRLPMSARPKKNRFLLTSPPVSAHIRWAATSDERRCLSFFCNRTIPDATGYYDTHLWEQFVFQMANLEPAVCHAVIALGAAHQDVVFQGINLAPTGARQRGVWYFYALEESARAFELLRRRNTQDPQMRQVMLLCCLLFVYLNLVQRDYETAFQHLHAGLRVFSELEISGCRSLPCTSPGRAAIDPHLITAFAQLETQTTHLSAHNRPQLWANHPGPGHLSRRDHSNLPSESVDDRRLALQPLENAIYRFFKRCWNASADEVFAHYQVLHATKTHLLSEVQHAKQSFSDFCDLRYAALSPKEQRGTDLIRLHLMAFSVGLRTSLILHQPDQITAFTAEYAAMLSLARKIIAQFPDKPTVMVDSGVILPLYIIADCCQDLSLRWQAIQELRAWPHYEGPYDSMVTSTLLTE</sequence>
<dbReference type="GO" id="GO:0000981">
    <property type="term" value="F:DNA-binding transcription factor activity, RNA polymerase II-specific"/>
    <property type="evidence" value="ECO:0007669"/>
    <property type="project" value="InterPro"/>
</dbReference>
<keyword evidence="4" id="KW-0238">DNA-binding</keyword>
<dbReference type="STRING" id="1450539.A0A318ZHX8"/>
<dbReference type="InterPro" id="IPR052360">
    <property type="entry name" value="Transcr_Regulatory_Proteins"/>
</dbReference>
<keyword evidence="2" id="KW-0862">Zinc</keyword>
<keyword evidence="3" id="KW-0805">Transcription regulation</keyword>
<dbReference type="PROSITE" id="PS00463">
    <property type="entry name" value="ZN2_CY6_FUNGAL_1"/>
    <property type="match status" value="1"/>
</dbReference>
<dbReference type="PROSITE" id="PS50048">
    <property type="entry name" value="ZN2_CY6_FUNGAL_2"/>
    <property type="match status" value="1"/>
</dbReference>
<dbReference type="Pfam" id="PF11951">
    <property type="entry name" value="Fungal_trans_2"/>
    <property type="match status" value="1"/>
</dbReference>
<dbReference type="SUPFAM" id="SSF57701">
    <property type="entry name" value="Zn2/Cys6 DNA-binding domain"/>
    <property type="match status" value="1"/>
</dbReference>
<dbReference type="Proteomes" id="UP000248349">
    <property type="component" value="Unassembled WGS sequence"/>
</dbReference>
<dbReference type="Pfam" id="PF00172">
    <property type="entry name" value="Zn_clus"/>
    <property type="match status" value="1"/>
</dbReference>
<keyword evidence="1" id="KW-0479">Metal-binding</keyword>
<dbReference type="GO" id="GO:0008270">
    <property type="term" value="F:zinc ion binding"/>
    <property type="evidence" value="ECO:0007669"/>
    <property type="project" value="InterPro"/>
</dbReference>
<dbReference type="InterPro" id="IPR021858">
    <property type="entry name" value="Fun_TF"/>
</dbReference>
<keyword evidence="6" id="KW-0539">Nucleus</keyword>
<feature type="non-terminal residue" evidence="8">
    <location>
        <position position="458"/>
    </location>
</feature>
<keyword evidence="5" id="KW-0804">Transcription</keyword>
<evidence type="ECO:0000256" key="2">
    <source>
        <dbReference type="ARBA" id="ARBA00022833"/>
    </source>
</evidence>
<dbReference type="GeneID" id="37072528"/>
<feature type="domain" description="Zn(2)-C6 fungal-type" evidence="7">
    <location>
        <begin position="15"/>
        <end position="43"/>
    </location>
</feature>
<evidence type="ECO:0000256" key="6">
    <source>
        <dbReference type="ARBA" id="ARBA00023242"/>
    </source>
</evidence>
<dbReference type="PANTHER" id="PTHR36206:SF16">
    <property type="entry name" value="TRANSCRIPTION FACTOR DOMAIN-CONTAINING PROTEIN-RELATED"/>
    <property type="match status" value="1"/>
</dbReference>
<dbReference type="InterPro" id="IPR036864">
    <property type="entry name" value="Zn2-C6_fun-type_DNA-bd_sf"/>
</dbReference>